<dbReference type="SMART" id="SM00382">
    <property type="entry name" value="AAA"/>
    <property type="match status" value="1"/>
</dbReference>
<keyword evidence="5 7" id="KW-1133">Transmembrane helix</keyword>
<dbReference type="PANTHER" id="PTHR43394:SF1">
    <property type="entry name" value="ATP-BINDING CASSETTE SUB-FAMILY B MEMBER 10, MITOCHONDRIAL"/>
    <property type="match status" value="1"/>
</dbReference>
<keyword evidence="3" id="KW-0547">Nucleotide-binding</keyword>
<dbReference type="PROSITE" id="PS50929">
    <property type="entry name" value="ABC_TM1F"/>
    <property type="match status" value="1"/>
</dbReference>
<keyword evidence="6 7" id="KW-0472">Membrane</keyword>
<proteinExistence type="predicted"/>
<dbReference type="PROSITE" id="PS00211">
    <property type="entry name" value="ABC_TRANSPORTER_1"/>
    <property type="match status" value="1"/>
</dbReference>
<feature type="transmembrane region" description="Helical" evidence="7">
    <location>
        <begin position="278"/>
        <end position="296"/>
    </location>
</feature>
<dbReference type="InterPro" id="IPR036640">
    <property type="entry name" value="ABC1_TM_sf"/>
</dbReference>
<evidence type="ECO:0000259" key="8">
    <source>
        <dbReference type="PROSITE" id="PS50893"/>
    </source>
</evidence>
<dbReference type="Gene3D" id="1.20.1560.10">
    <property type="entry name" value="ABC transporter type 1, transmembrane domain"/>
    <property type="match status" value="1"/>
</dbReference>
<dbReference type="InterPro" id="IPR003439">
    <property type="entry name" value="ABC_transporter-like_ATP-bd"/>
</dbReference>
<name>A0ABU9VFR1_9BACI</name>
<dbReference type="InterPro" id="IPR003593">
    <property type="entry name" value="AAA+_ATPase"/>
</dbReference>
<accession>A0ABU9VFR1</accession>
<evidence type="ECO:0000313" key="10">
    <source>
        <dbReference type="EMBL" id="MEN0642734.1"/>
    </source>
</evidence>
<evidence type="ECO:0000256" key="6">
    <source>
        <dbReference type="ARBA" id="ARBA00023136"/>
    </source>
</evidence>
<evidence type="ECO:0000256" key="3">
    <source>
        <dbReference type="ARBA" id="ARBA00022741"/>
    </source>
</evidence>
<dbReference type="Pfam" id="PF00664">
    <property type="entry name" value="ABC_membrane"/>
    <property type="match status" value="1"/>
</dbReference>
<feature type="transmembrane region" description="Helical" evidence="7">
    <location>
        <begin position="53"/>
        <end position="76"/>
    </location>
</feature>
<dbReference type="InterPro" id="IPR017871">
    <property type="entry name" value="ABC_transporter-like_CS"/>
</dbReference>
<dbReference type="SUPFAM" id="SSF52540">
    <property type="entry name" value="P-loop containing nucleoside triphosphate hydrolases"/>
    <property type="match status" value="1"/>
</dbReference>
<dbReference type="GO" id="GO:0005524">
    <property type="term" value="F:ATP binding"/>
    <property type="evidence" value="ECO:0007669"/>
    <property type="project" value="UniProtKB-KW"/>
</dbReference>
<dbReference type="PROSITE" id="PS50893">
    <property type="entry name" value="ABC_TRANSPORTER_2"/>
    <property type="match status" value="1"/>
</dbReference>
<dbReference type="Gene3D" id="3.40.50.300">
    <property type="entry name" value="P-loop containing nucleotide triphosphate hydrolases"/>
    <property type="match status" value="1"/>
</dbReference>
<dbReference type="SUPFAM" id="SSF90123">
    <property type="entry name" value="ABC transporter transmembrane region"/>
    <property type="match status" value="1"/>
</dbReference>
<dbReference type="InterPro" id="IPR039421">
    <property type="entry name" value="Type_1_exporter"/>
</dbReference>
<feature type="transmembrane region" description="Helical" evidence="7">
    <location>
        <begin position="238"/>
        <end position="258"/>
    </location>
</feature>
<dbReference type="InterPro" id="IPR011527">
    <property type="entry name" value="ABC1_TM_dom"/>
</dbReference>
<feature type="domain" description="ABC transporter" evidence="8">
    <location>
        <begin position="334"/>
        <end position="567"/>
    </location>
</feature>
<sequence>MKHVFSYLKPYRIAVFIALFLMLLELTVELASPLILARIIDDGVVAGDLNVILFWGAILMGSSLVAFFAGVVNSFFAAHAGQSTGLDLRSSMYRRIQLSSFEKLEKFSTSSLIMRLTNDVTQIQNTVFMGLRIMMRAPLLIIGGIALSFFVNVQLALVFAVVIPLLVLTITILMRKGAVSFGWVQRKLDQVNHSMRENLLAIKLIKAFVRRGHEAKQFVTKNEQLKDQTMRALRLMEVTQPILLLLMNASIIAVLWFGSVQLGTGGAQVGEIVAIVNYATRITGALTVLSMIIMVVSRAKASAERIEEVLTECSGDEEQAIQKGEKSYVQKGDLTFEHVSFAYPESNRNAIHDLSFHVSAYQTVAVIGATGSGKSSLFQLIPRLYEPTDGRISIDGTNINELDLRTLRNTIGYVSQQTMLFSGTIRENISWGKPDATLEEIIQATEAAQIHQTISKLPDGYDTRIGQRGVNLSGGQKQRIAIARALLRKPAILLLDDSTSALDNKTEAAFFKALKQYPCTTILITQKLSTAMAADSILLLEHGELVDEGRHEQLLATSSFYQELYYSQYRKEA</sequence>
<feature type="domain" description="ABC transmembrane type-1" evidence="9">
    <location>
        <begin position="16"/>
        <end position="298"/>
    </location>
</feature>
<evidence type="ECO:0000256" key="5">
    <source>
        <dbReference type="ARBA" id="ARBA00022989"/>
    </source>
</evidence>
<dbReference type="PANTHER" id="PTHR43394">
    <property type="entry name" value="ATP-DEPENDENT PERMEASE MDL1, MITOCHONDRIAL"/>
    <property type="match status" value="1"/>
</dbReference>
<reference evidence="10 11" key="1">
    <citation type="submission" date="2024-03" db="EMBL/GenBank/DDBJ databases">
        <title>Bacilli Hybrid Assemblies.</title>
        <authorList>
            <person name="Kovac J."/>
        </authorList>
    </citation>
    <scope>NUCLEOTIDE SEQUENCE [LARGE SCALE GENOMIC DNA]</scope>
    <source>
        <strain evidence="10 11">FSL R7-0666</strain>
    </source>
</reference>
<evidence type="ECO:0000256" key="7">
    <source>
        <dbReference type="SAM" id="Phobius"/>
    </source>
</evidence>
<dbReference type="Proteomes" id="UP001418796">
    <property type="component" value="Unassembled WGS sequence"/>
</dbReference>
<evidence type="ECO:0000313" key="11">
    <source>
        <dbReference type="Proteomes" id="UP001418796"/>
    </source>
</evidence>
<protein>
    <submittedName>
        <fullName evidence="10">ABC transporter ATP-binding protein</fullName>
    </submittedName>
</protein>
<evidence type="ECO:0000256" key="4">
    <source>
        <dbReference type="ARBA" id="ARBA00022840"/>
    </source>
</evidence>
<keyword evidence="4 10" id="KW-0067">ATP-binding</keyword>
<evidence type="ECO:0000256" key="1">
    <source>
        <dbReference type="ARBA" id="ARBA00004651"/>
    </source>
</evidence>
<dbReference type="Pfam" id="PF00005">
    <property type="entry name" value="ABC_tran"/>
    <property type="match status" value="1"/>
</dbReference>
<organism evidence="10 11">
    <name type="scientific">Alkalicoccobacillus gibsonii</name>
    <dbReference type="NCBI Taxonomy" id="79881"/>
    <lineage>
        <taxon>Bacteria</taxon>
        <taxon>Bacillati</taxon>
        <taxon>Bacillota</taxon>
        <taxon>Bacilli</taxon>
        <taxon>Bacillales</taxon>
        <taxon>Bacillaceae</taxon>
        <taxon>Alkalicoccobacillus</taxon>
    </lineage>
</organism>
<feature type="transmembrane region" description="Helical" evidence="7">
    <location>
        <begin position="133"/>
        <end position="151"/>
    </location>
</feature>
<dbReference type="RefSeq" id="WP_343129812.1">
    <property type="nucleotide sequence ID" value="NZ_JBCITK010000001.1"/>
</dbReference>
<gene>
    <name evidence="10" type="ORF">MKY91_06115</name>
</gene>
<dbReference type="InterPro" id="IPR027417">
    <property type="entry name" value="P-loop_NTPase"/>
</dbReference>
<keyword evidence="11" id="KW-1185">Reference proteome</keyword>
<comment type="subcellular location">
    <subcellularLocation>
        <location evidence="1">Cell membrane</location>
        <topology evidence="1">Multi-pass membrane protein</topology>
    </subcellularLocation>
</comment>
<evidence type="ECO:0000256" key="2">
    <source>
        <dbReference type="ARBA" id="ARBA00022692"/>
    </source>
</evidence>
<comment type="caution">
    <text evidence="10">The sequence shown here is derived from an EMBL/GenBank/DDBJ whole genome shotgun (WGS) entry which is preliminary data.</text>
</comment>
<keyword evidence="2 7" id="KW-0812">Transmembrane</keyword>
<dbReference type="CDD" id="cd18548">
    <property type="entry name" value="ABC_6TM_Tm287_like"/>
    <property type="match status" value="1"/>
</dbReference>
<evidence type="ECO:0000259" key="9">
    <source>
        <dbReference type="PROSITE" id="PS50929"/>
    </source>
</evidence>
<dbReference type="EMBL" id="JBCITK010000001">
    <property type="protein sequence ID" value="MEN0642734.1"/>
    <property type="molecule type" value="Genomic_DNA"/>
</dbReference>